<accession>A0A1H3EN17</accession>
<sequence length="102" mass="11644">MAKQKGRQEQKPLTASERLGLRVSAMINSPRAQEARSVTIHRMDYDDDEAWTAVMELIAENDEVTINQNEDGSVTLCWGLPSDYDVLFERKEFVPLQDEAPF</sequence>
<evidence type="ECO:0000313" key="2">
    <source>
        <dbReference type="Proteomes" id="UP000243778"/>
    </source>
</evidence>
<name>A0A1H3EN17_9PSED</name>
<evidence type="ECO:0000313" key="1">
    <source>
        <dbReference type="EMBL" id="SDX79558.1"/>
    </source>
</evidence>
<dbReference type="AlphaFoldDB" id="A0A1H3EN17"/>
<dbReference type="Proteomes" id="UP000243778">
    <property type="component" value="Unassembled WGS sequence"/>
</dbReference>
<organism evidence="1 2">
    <name type="scientific">Pseudomonas kuykendallii</name>
    <dbReference type="NCBI Taxonomy" id="1007099"/>
    <lineage>
        <taxon>Bacteria</taxon>
        <taxon>Pseudomonadati</taxon>
        <taxon>Pseudomonadota</taxon>
        <taxon>Gammaproteobacteria</taxon>
        <taxon>Pseudomonadales</taxon>
        <taxon>Pseudomonadaceae</taxon>
        <taxon>Pseudomonas</taxon>
    </lineage>
</organism>
<dbReference type="OrthoDB" id="7030629at2"/>
<reference evidence="2" key="1">
    <citation type="submission" date="2016-10" db="EMBL/GenBank/DDBJ databases">
        <authorList>
            <person name="Varghese N."/>
            <person name="Submissions S."/>
        </authorList>
    </citation>
    <scope>NUCLEOTIDE SEQUENCE [LARGE SCALE GENOMIC DNA]</scope>
    <source>
        <strain evidence="2">NRRL B-59562</strain>
    </source>
</reference>
<dbReference type="Pfam" id="PF07867">
    <property type="entry name" value="DUF1654"/>
    <property type="match status" value="1"/>
</dbReference>
<gene>
    <name evidence="1" type="ORF">SAMN05216287_3777</name>
</gene>
<dbReference type="RefSeq" id="WP_090231190.1">
    <property type="nucleotide sequence ID" value="NZ_FNNU01000006.1"/>
</dbReference>
<dbReference type="EMBL" id="FNNU01000006">
    <property type="protein sequence ID" value="SDX79558.1"/>
    <property type="molecule type" value="Genomic_DNA"/>
</dbReference>
<dbReference type="InterPro" id="IPR012449">
    <property type="entry name" value="Phage_F116_Orf28"/>
</dbReference>
<keyword evidence="2" id="KW-1185">Reference proteome</keyword>
<proteinExistence type="predicted"/>
<protein>
    <recommendedName>
        <fullName evidence="3">DUF1654 domain-containing protein</fullName>
    </recommendedName>
</protein>
<evidence type="ECO:0008006" key="3">
    <source>
        <dbReference type="Google" id="ProtNLM"/>
    </source>
</evidence>